<sequence>MMAPLLKEGWIRVEAGRIVERASGNRPDDCRDLGDCALIPGLVNCHTHLEFSDFEKPLGRPGIELADWIGEVVRSRQQANVQSATPDSSMPDSPTPASPTPESPTSIVLRRQQSIAAGLRESYAGGVRLVGEIVTFPWLTELPEEPIPEVIGFAETLGLSPERSAATLQAAVEWFDSEDRPIAEGISPHAPYSTQLNLVTTAAMYSLFRQIPLAMHLAESPAERELLESGTGPFREALERLGVWREGLFPQPKGILGLLEIIATASRFLLIHGNDLNAKEIAFLADQDHGSVVYCPRTHAYFQHAVHPLPALLEAGVRVGLGTDSRASNPDLRLWSEIQSVHKTFPQVPPETILRMATQWGAEALGRQDCGRLTDGAKPGILRVDVSAATEPELWGKLLDAPEPRWLIS</sequence>
<gene>
    <name evidence="4" type="ORF">FF011L_23210</name>
</gene>
<proteinExistence type="predicted"/>
<keyword evidence="5" id="KW-1185">Reference proteome</keyword>
<evidence type="ECO:0000259" key="3">
    <source>
        <dbReference type="Pfam" id="PF01979"/>
    </source>
</evidence>
<dbReference type="KEGG" id="rml:FF011L_23210"/>
<evidence type="ECO:0000256" key="1">
    <source>
        <dbReference type="ARBA" id="ARBA00022801"/>
    </source>
</evidence>
<dbReference type="InterPro" id="IPR006680">
    <property type="entry name" value="Amidohydro-rel"/>
</dbReference>
<evidence type="ECO:0000256" key="2">
    <source>
        <dbReference type="SAM" id="MobiDB-lite"/>
    </source>
</evidence>
<dbReference type="InterPro" id="IPR050287">
    <property type="entry name" value="MTA/SAH_deaminase"/>
</dbReference>
<accession>A0A517MF88</accession>
<dbReference type="PANTHER" id="PTHR43794:SF11">
    <property type="entry name" value="AMIDOHYDROLASE-RELATED DOMAIN-CONTAINING PROTEIN"/>
    <property type="match status" value="1"/>
</dbReference>
<protein>
    <submittedName>
        <fullName evidence="4">Aminodeoxyfutalosine deaminase</fullName>
        <ecNumber evidence="4">3.5.4.-</ecNumber>
    </submittedName>
</protein>
<dbReference type="EC" id="3.5.4.-" evidence="4"/>
<dbReference type="AlphaFoldDB" id="A0A517MF88"/>
<dbReference type="GO" id="GO:0016810">
    <property type="term" value="F:hydrolase activity, acting on carbon-nitrogen (but not peptide) bonds"/>
    <property type="evidence" value="ECO:0007669"/>
    <property type="project" value="InterPro"/>
</dbReference>
<feature type="region of interest" description="Disordered" evidence="2">
    <location>
        <begin position="76"/>
        <end position="106"/>
    </location>
</feature>
<name>A0A517MF88_9BACT</name>
<feature type="compositionally biased region" description="Low complexity" evidence="2">
    <location>
        <begin position="83"/>
        <end position="92"/>
    </location>
</feature>
<dbReference type="InterPro" id="IPR032466">
    <property type="entry name" value="Metal_Hydrolase"/>
</dbReference>
<evidence type="ECO:0000313" key="4">
    <source>
        <dbReference type="EMBL" id="QDS93551.1"/>
    </source>
</evidence>
<dbReference type="Proteomes" id="UP000320672">
    <property type="component" value="Chromosome"/>
</dbReference>
<reference evidence="4 5" key="1">
    <citation type="submission" date="2019-02" db="EMBL/GenBank/DDBJ databases">
        <title>Deep-cultivation of Planctomycetes and their phenomic and genomic characterization uncovers novel biology.</title>
        <authorList>
            <person name="Wiegand S."/>
            <person name="Jogler M."/>
            <person name="Boedeker C."/>
            <person name="Pinto D."/>
            <person name="Vollmers J."/>
            <person name="Rivas-Marin E."/>
            <person name="Kohn T."/>
            <person name="Peeters S.H."/>
            <person name="Heuer A."/>
            <person name="Rast P."/>
            <person name="Oberbeckmann S."/>
            <person name="Bunk B."/>
            <person name="Jeske O."/>
            <person name="Meyerdierks A."/>
            <person name="Storesund J.E."/>
            <person name="Kallscheuer N."/>
            <person name="Luecker S."/>
            <person name="Lage O.M."/>
            <person name="Pohl T."/>
            <person name="Merkel B.J."/>
            <person name="Hornburger P."/>
            <person name="Mueller R.-W."/>
            <person name="Bruemmer F."/>
            <person name="Labrenz M."/>
            <person name="Spormann A.M."/>
            <person name="Op den Camp H."/>
            <person name="Overmann J."/>
            <person name="Amann R."/>
            <person name="Jetten M.S.M."/>
            <person name="Mascher T."/>
            <person name="Medema M.H."/>
            <person name="Devos D.P."/>
            <person name="Kaster A.-K."/>
            <person name="Ovreas L."/>
            <person name="Rohde M."/>
            <person name="Galperin M.Y."/>
            <person name="Jogler C."/>
        </authorList>
    </citation>
    <scope>NUCLEOTIDE SEQUENCE [LARGE SCALE GENOMIC DNA]</scope>
    <source>
        <strain evidence="4 5">FF011L</strain>
    </source>
</reference>
<dbReference type="EMBL" id="CP036262">
    <property type="protein sequence ID" value="QDS93551.1"/>
    <property type="molecule type" value="Genomic_DNA"/>
</dbReference>
<dbReference type="SUPFAM" id="SSF51556">
    <property type="entry name" value="Metallo-dependent hydrolases"/>
    <property type="match status" value="1"/>
</dbReference>
<keyword evidence="1 4" id="KW-0378">Hydrolase</keyword>
<evidence type="ECO:0000313" key="5">
    <source>
        <dbReference type="Proteomes" id="UP000320672"/>
    </source>
</evidence>
<dbReference type="PANTHER" id="PTHR43794">
    <property type="entry name" value="AMINOHYDROLASE SSNA-RELATED"/>
    <property type="match status" value="1"/>
</dbReference>
<dbReference type="SUPFAM" id="SSF51338">
    <property type="entry name" value="Composite domain of metallo-dependent hydrolases"/>
    <property type="match status" value="1"/>
</dbReference>
<dbReference type="Pfam" id="PF01979">
    <property type="entry name" value="Amidohydro_1"/>
    <property type="match status" value="1"/>
</dbReference>
<feature type="compositionally biased region" description="Pro residues" evidence="2">
    <location>
        <begin position="93"/>
        <end position="102"/>
    </location>
</feature>
<feature type="domain" description="Amidohydrolase-related" evidence="3">
    <location>
        <begin position="38"/>
        <end position="384"/>
    </location>
</feature>
<dbReference type="InterPro" id="IPR011059">
    <property type="entry name" value="Metal-dep_hydrolase_composite"/>
</dbReference>
<dbReference type="Gene3D" id="3.20.20.140">
    <property type="entry name" value="Metal-dependent hydrolases"/>
    <property type="match status" value="1"/>
</dbReference>
<organism evidence="4 5">
    <name type="scientific">Roseimaritima multifibrata</name>
    <dbReference type="NCBI Taxonomy" id="1930274"/>
    <lineage>
        <taxon>Bacteria</taxon>
        <taxon>Pseudomonadati</taxon>
        <taxon>Planctomycetota</taxon>
        <taxon>Planctomycetia</taxon>
        <taxon>Pirellulales</taxon>
        <taxon>Pirellulaceae</taxon>
        <taxon>Roseimaritima</taxon>
    </lineage>
</organism>